<feature type="domain" description="Aminoacyl-transfer RNA synthetases class-II family profile" evidence="13">
    <location>
        <begin position="338"/>
        <end position="641"/>
    </location>
</feature>
<dbReference type="CDD" id="cd04320">
    <property type="entry name" value="AspRS_cyto_N"/>
    <property type="match status" value="1"/>
</dbReference>
<dbReference type="PANTHER" id="PTHR43450:SF2">
    <property type="entry name" value="ASPARTATE--TRNA LIGASE"/>
    <property type="match status" value="1"/>
</dbReference>
<dbReference type="CDD" id="cd00776">
    <property type="entry name" value="AsxRS_core"/>
    <property type="match status" value="1"/>
</dbReference>
<dbReference type="OrthoDB" id="372395at2759"/>
<dbReference type="Proteomes" id="UP000243723">
    <property type="component" value="Unassembled WGS sequence"/>
</dbReference>
<dbReference type="InterPro" id="IPR004365">
    <property type="entry name" value="NA-bd_OB_tRNA"/>
</dbReference>
<keyword evidence="5 14" id="KW-0436">Ligase</keyword>
<dbReference type="InterPro" id="IPR002312">
    <property type="entry name" value="Asp/Asn-tRNA-synth_IIb"/>
</dbReference>
<dbReference type="SUPFAM" id="SSF50249">
    <property type="entry name" value="Nucleic acid-binding proteins"/>
    <property type="match status" value="1"/>
</dbReference>
<dbReference type="InterPro" id="IPR006195">
    <property type="entry name" value="aa-tRNA-synth_II"/>
</dbReference>
<feature type="compositionally biased region" description="Basic and acidic residues" evidence="12">
    <location>
        <begin position="125"/>
        <end position="164"/>
    </location>
</feature>
<sequence length="1003" mass="113209">MERAISVLKKAAHPKTASKSHQTTPNDSRTPTGSTTSTEQSHHSAPTNGVHTPTSNASSPVRTSTDSRHGQKHGNSHERHNSVGRSPMRAIKDVLHRNSSSSDDDRPLNREGEPMSKNQVRKHQRDADRELHRKSAESHQEDDRKRKEEAERRAAESETEEQKSKYGVLPINAYAGKVEGDKRFDIQQLTTKDVGQYITFRARVQNIRRISAKLTFVELRQQANTIQGVVHEHGSVSRHMIYWIQHLHNETVVRVKGVVQDPKAEQGEVLGATIKNVEISIHEMFVEGAPTDPLPFTIAEAEVSKADAEKHERSRVSDRARQANRILDLRTTTAHSIFRVQSAVSTLFRESLLKQRFIEIHTPKLQGGASEGGASVFKLQYFGRPAALAQSPQLPKQMAISADFGRVFEIGAVFRAENSNTHRHLTEYTGLDLEMSIDEHYHEIIRVLDNVFKTIFKGIYEQCRHEIDIVKTHFPHDDLVWLDETPIIKFSDGIKMLNESGWRNEKGEELPEDEDLGTRDEIQLGKVIKEKYGTDYYILDKFPTGARPFYAMPDPEDERFTNSFDIFCRGQEILSGGQRIHNATMLKEKLQKLHIDAAPMEEYLNGFEWGMPPHGGGGIGLERLLMLMLNLGDIRNASMFPRDPRSFPQKPKVKQLRHPEASTLHPPWEGRDRVQASMDYQPIEKLIANYGDASNTSWLEPRTEIWRDEHTGAAIGFVPQGDYAITVGDPLCHPEQYNKTITAYLRYVRKQRNLKPLWVLCGPNTEDSLATKHNWRTFSVAGEQRLDPSHNPAQHDHDIQRKIRHAEKEGVKITDYALGKEIPSEVKQQVDARVQDWVKGRKGKQVHLTDIRPWQDMAHRSYHFAYGKDNTLHALVVMAQLSPDHGWQVKYSLDFPGAPSGAIESVVMHALKYVGDAGAESVTFGGGASNKFTPGHNLKGPRVKILSKAYQAIAAELKLTKKTEFREKLGAQEDPIYVCYPPHGLGASGTRAILSFFGDEEGG</sequence>
<evidence type="ECO:0000256" key="11">
    <source>
        <dbReference type="ARBA" id="ARBA00047904"/>
    </source>
</evidence>
<keyword evidence="8" id="KW-0648">Protein biosynthesis</keyword>
<dbReference type="EMBL" id="NHZQ01000066">
    <property type="protein sequence ID" value="PSK55712.1"/>
    <property type="molecule type" value="Genomic_DNA"/>
</dbReference>
<dbReference type="GO" id="GO:0005829">
    <property type="term" value="C:cytosol"/>
    <property type="evidence" value="ECO:0007669"/>
    <property type="project" value="TreeGrafter"/>
</dbReference>
<evidence type="ECO:0000256" key="8">
    <source>
        <dbReference type="ARBA" id="ARBA00022917"/>
    </source>
</evidence>
<dbReference type="SUPFAM" id="SSF55681">
    <property type="entry name" value="Class II aaRS and biotin synthetases"/>
    <property type="match status" value="1"/>
</dbReference>
<evidence type="ECO:0000313" key="14">
    <source>
        <dbReference type="EMBL" id="PSK55712.1"/>
    </source>
</evidence>
<evidence type="ECO:0000256" key="5">
    <source>
        <dbReference type="ARBA" id="ARBA00022598"/>
    </source>
</evidence>
<feature type="region of interest" description="Disordered" evidence="12">
    <location>
        <begin position="1"/>
        <end position="164"/>
    </location>
</feature>
<dbReference type="STRING" id="40998.A0A2P8A5G7"/>
<dbReference type="Pfam" id="PF01336">
    <property type="entry name" value="tRNA_anti-codon"/>
    <property type="match status" value="1"/>
</dbReference>
<evidence type="ECO:0000256" key="12">
    <source>
        <dbReference type="SAM" id="MobiDB-lite"/>
    </source>
</evidence>
<comment type="catalytic activity">
    <reaction evidence="11">
        <text>tRNA(Asp) + L-aspartate + ATP = L-aspartyl-tRNA(Asp) + AMP + diphosphate</text>
        <dbReference type="Rhea" id="RHEA:19649"/>
        <dbReference type="Rhea" id="RHEA-COMP:9660"/>
        <dbReference type="Rhea" id="RHEA-COMP:9678"/>
        <dbReference type="ChEBI" id="CHEBI:29991"/>
        <dbReference type="ChEBI" id="CHEBI:30616"/>
        <dbReference type="ChEBI" id="CHEBI:33019"/>
        <dbReference type="ChEBI" id="CHEBI:78442"/>
        <dbReference type="ChEBI" id="CHEBI:78516"/>
        <dbReference type="ChEBI" id="CHEBI:456215"/>
        <dbReference type="EC" id="6.1.1.12"/>
    </reaction>
</comment>
<name>A0A2P8A5G7_9PEZI</name>
<comment type="similarity">
    <text evidence="2">Belongs to the class-II aminoacyl-tRNA synthetase family. Type 2 subfamily.</text>
</comment>
<dbReference type="InterPro" id="IPR045864">
    <property type="entry name" value="aa-tRNA-synth_II/BPL/LPL"/>
</dbReference>
<dbReference type="HAMAP" id="MF_02075">
    <property type="entry name" value="Asp_tRNA_synth_type2"/>
    <property type="match status" value="1"/>
</dbReference>
<feature type="compositionally biased region" description="Basic and acidic residues" evidence="12">
    <location>
        <begin position="65"/>
        <end position="81"/>
    </location>
</feature>
<evidence type="ECO:0000256" key="7">
    <source>
        <dbReference type="ARBA" id="ARBA00022840"/>
    </source>
</evidence>
<dbReference type="GO" id="GO:0005524">
    <property type="term" value="F:ATP binding"/>
    <property type="evidence" value="ECO:0007669"/>
    <property type="project" value="UniProtKB-KW"/>
</dbReference>
<dbReference type="InterPro" id="IPR004523">
    <property type="entry name" value="Asp-tRNA_synthase_2"/>
</dbReference>
<dbReference type="InterPro" id="IPR024320">
    <property type="entry name" value="LPG_synthase_C"/>
</dbReference>
<accession>A0A2P8A5G7</accession>
<protein>
    <recommendedName>
        <fullName evidence="3">aspartate--tRNA ligase</fullName>
        <ecNumber evidence="3">6.1.1.12</ecNumber>
    </recommendedName>
    <alternativeName>
        <fullName evidence="10">Aspartyl-tRNA synthetase</fullName>
    </alternativeName>
</protein>
<evidence type="ECO:0000256" key="4">
    <source>
        <dbReference type="ARBA" id="ARBA00022490"/>
    </source>
</evidence>
<dbReference type="AlphaFoldDB" id="A0A2P8A5G7"/>
<comment type="caution">
    <text evidence="14">The sequence shown here is derived from an EMBL/GenBank/DDBJ whole genome shotgun (WGS) entry which is preliminary data.</text>
</comment>
<feature type="compositionally biased region" description="Polar residues" evidence="12">
    <location>
        <begin position="19"/>
        <end position="64"/>
    </location>
</feature>
<evidence type="ECO:0000256" key="3">
    <source>
        <dbReference type="ARBA" id="ARBA00012841"/>
    </source>
</evidence>
<proteinExistence type="inferred from homology"/>
<dbReference type="GO" id="GO:0004815">
    <property type="term" value="F:aspartate-tRNA ligase activity"/>
    <property type="evidence" value="ECO:0007669"/>
    <property type="project" value="UniProtKB-EC"/>
</dbReference>
<gene>
    <name evidence="14" type="ORF">B9Z65_4590</name>
</gene>
<dbReference type="NCBIfam" id="NF003483">
    <property type="entry name" value="PRK05159.1"/>
    <property type="match status" value="1"/>
</dbReference>
<keyword evidence="15" id="KW-1185">Reference proteome</keyword>
<dbReference type="PANTHER" id="PTHR43450">
    <property type="entry name" value="ASPARTYL-TRNA SYNTHETASE"/>
    <property type="match status" value="1"/>
</dbReference>
<evidence type="ECO:0000256" key="9">
    <source>
        <dbReference type="ARBA" id="ARBA00023146"/>
    </source>
</evidence>
<dbReference type="FunFam" id="3.30.930.10:FF:000013">
    <property type="entry name" value="Aspartate--tRNA ligase, cytoplasmic"/>
    <property type="match status" value="1"/>
</dbReference>
<dbReference type="NCBIfam" id="TIGR00458">
    <property type="entry name" value="aspS_nondisc"/>
    <property type="match status" value="1"/>
</dbReference>
<dbReference type="InterPro" id="IPR012340">
    <property type="entry name" value="NA-bd_OB-fold"/>
</dbReference>
<dbReference type="EC" id="6.1.1.12" evidence="3"/>
<dbReference type="Pfam" id="PF00152">
    <property type="entry name" value="tRNA-synt_2"/>
    <property type="match status" value="1"/>
</dbReference>
<evidence type="ECO:0000313" key="15">
    <source>
        <dbReference type="Proteomes" id="UP000243723"/>
    </source>
</evidence>
<reference evidence="14 15" key="1">
    <citation type="submission" date="2017-05" db="EMBL/GenBank/DDBJ databases">
        <title>Draft genome sequence of Elsinoe australis.</title>
        <authorList>
            <person name="Cheng Q."/>
        </authorList>
    </citation>
    <scope>NUCLEOTIDE SEQUENCE [LARGE SCALE GENOMIC DNA]</scope>
    <source>
        <strain evidence="14 15">NL1</strain>
    </source>
</reference>
<organism evidence="14 15">
    <name type="scientific">Elsinoe australis</name>
    <dbReference type="NCBI Taxonomy" id="40998"/>
    <lineage>
        <taxon>Eukaryota</taxon>
        <taxon>Fungi</taxon>
        <taxon>Dikarya</taxon>
        <taxon>Ascomycota</taxon>
        <taxon>Pezizomycotina</taxon>
        <taxon>Dothideomycetes</taxon>
        <taxon>Dothideomycetidae</taxon>
        <taxon>Myriangiales</taxon>
        <taxon>Elsinoaceae</taxon>
        <taxon>Elsinoe</taxon>
    </lineage>
</organism>
<comment type="subcellular location">
    <subcellularLocation>
        <location evidence="1">Cytoplasm</location>
    </subcellularLocation>
</comment>
<dbReference type="Pfam" id="PF09924">
    <property type="entry name" value="LPG_synthase_C"/>
    <property type="match status" value="1"/>
</dbReference>
<evidence type="ECO:0000256" key="6">
    <source>
        <dbReference type="ARBA" id="ARBA00022741"/>
    </source>
</evidence>
<feature type="compositionally biased region" description="Basic and acidic residues" evidence="12">
    <location>
        <begin position="103"/>
        <end position="114"/>
    </location>
</feature>
<keyword evidence="6" id="KW-0547">Nucleotide-binding</keyword>
<dbReference type="Gene3D" id="2.40.50.140">
    <property type="entry name" value="Nucleic acid-binding proteins"/>
    <property type="match status" value="1"/>
</dbReference>
<dbReference type="Gene3D" id="3.30.930.10">
    <property type="entry name" value="Bira Bifunctional Protein, Domain 2"/>
    <property type="match status" value="1"/>
</dbReference>
<dbReference type="GO" id="GO:0017101">
    <property type="term" value="C:aminoacyl-tRNA synthetase multienzyme complex"/>
    <property type="evidence" value="ECO:0007669"/>
    <property type="project" value="TreeGrafter"/>
</dbReference>
<keyword evidence="7" id="KW-0067">ATP-binding</keyword>
<keyword evidence="9" id="KW-0030">Aminoacyl-tRNA synthetase</keyword>
<evidence type="ECO:0000256" key="10">
    <source>
        <dbReference type="ARBA" id="ARBA00033155"/>
    </source>
</evidence>
<dbReference type="GO" id="GO:0003723">
    <property type="term" value="F:RNA binding"/>
    <property type="evidence" value="ECO:0007669"/>
    <property type="project" value="TreeGrafter"/>
</dbReference>
<dbReference type="InterPro" id="IPR004364">
    <property type="entry name" value="Aa-tRNA-synt_II"/>
</dbReference>
<evidence type="ECO:0000256" key="1">
    <source>
        <dbReference type="ARBA" id="ARBA00004496"/>
    </source>
</evidence>
<dbReference type="PROSITE" id="PS50862">
    <property type="entry name" value="AA_TRNA_LIGASE_II"/>
    <property type="match status" value="1"/>
</dbReference>
<feature type="region of interest" description="Disordered" evidence="12">
    <location>
        <begin position="642"/>
        <end position="669"/>
    </location>
</feature>
<keyword evidence="4" id="KW-0963">Cytoplasm</keyword>
<dbReference type="GO" id="GO:0006422">
    <property type="term" value="P:aspartyl-tRNA aminoacylation"/>
    <property type="evidence" value="ECO:0007669"/>
    <property type="project" value="InterPro"/>
</dbReference>
<dbReference type="PRINTS" id="PR01042">
    <property type="entry name" value="TRNASYNTHASP"/>
</dbReference>
<evidence type="ECO:0000256" key="2">
    <source>
        <dbReference type="ARBA" id="ARBA00005312"/>
    </source>
</evidence>
<evidence type="ECO:0000259" key="13">
    <source>
        <dbReference type="PROSITE" id="PS50862"/>
    </source>
</evidence>